<dbReference type="OrthoDB" id="5987682at2759"/>
<organism evidence="2 3">
    <name type="scientific">Paramuricea clavata</name>
    <name type="common">Red gorgonian</name>
    <name type="synonym">Violescent sea-whip</name>
    <dbReference type="NCBI Taxonomy" id="317549"/>
    <lineage>
        <taxon>Eukaryota</taxon>
        <taxon>Metazoa</taxon>
        <taxon>Cnidaria</taxon>
        <taxon>Anthozoa</taxon>
        <taxon>Octocorallia</taxon>
        <taxon>Malacalcyonacea</taxon>
        <taxon>Plexauridae</taxon>
        <taxon>Paramuricea</taxon>
    </lineage>
</organism>
<sequence length="346" mass="40120">MVHEENYDIFAVSESWLNSTVRNAEVEITGYRLSRLDRLGKSGGGVCVYVKSTLKYTVLKDLTEISDSGFHQLWIQIQHKKLRSILLCVCYRPPDCPVSCFTNNFMAEYTRALTYGKDILVVGDLNCNLLKTTQEAEALRDICCSLNLVQLIDKPSRVTLQSSSLIDVIMTSSESLIVKSGVVEVNISDHFLVSCELNLKKPKLKPTYINARSFKDYDRNQFVMDLAQIPCHENFSIDDVNEKLSSFNGHFLSIFEKHAPVKSTKIRYHRCPFISREIKELMKIRDKLHKLARRTKMTTDWENYRVCRQAVKKALRESERKYVQNEIHKKLKQKFYVKTYKELPTP</sequence>
<evidence type="ECO:0000313" key="3">
    <source>
        <dbReference type="Proteomes" id="UP001152795"/>
    </source>
</evidence>
<dbReference type="EMBL" id="CACRXK020000846">
    <property type="protein sequence ID" value="CAB3985237.1"/>
    <property type="molecule type" value="Genomic_DNA"/>
</dbReference>
<evidence type="ECO:0000259" key="1">
    <source>
        <dbReference type="Pfam" id="PF14529"/>
    </source>
</evidence>
<feature type="domain" description="Endonuclease/exonuclease/phosphatase" evidence="1">
    <location>
        <begin position="85"/>
        <end position="193"/>
    </location>
</feature>
<dbReference type="PANTHER" id="PTHR33395">
    <property type="entry name" value="TRANSCRIPTASE, PUTATIVE-RELATED-RELATED"/>
    <property type="match status" value="1"/>
</dbReference>
<reference evidence="2" key="1">
    <citation type="submission" date="2020-04" db="EMBL/GenBank/DDBJ databases">
        <authorList>
            <person name="Alioto T."/>
            <person name="Alioto T."/>
            <person name="Gomez Garrido J."/>
        </authorList>
    </citation>
    <scope>NUCLEOTIDE SEQUENCE</scope>
    <source>
        <strain evidence="2">A484AB</strain>
    </source>
</reference>
<dbReference type="GO" id="GO:0003824">
    <property type="term" value="F:catalytic activity"/>
    <property type="evidence" value="ECO:0007669"/>
    <property type="project" value="InterPro"/>
</dbReference>
<evidence type="ECO:0000313" key="2">
    <source>
        <dbReference type="EMBL" id="CAB3985237.1"/>
    </source>
</evidence>
<dbReference type="GO" id="GO:0031012">
    <property type="term" value="C:extracellular matrix"/>
    <property type="evidence" value="ECO:0007669"/>
    <property type="project" value="TreeGrafter"/>
</dbReference>
<protein>
    <recommendedName>
        <fullName evidence="1">Endonuclease/exonuclease/phosphatase domain-containing protein</fullName>
    </recommendedName>
</protein>
<dbReference type="PANTHER" id="PTHR33395:SF22">
    <property type="entry name" value="REVERSE TRANSCRIPTASE DOMAIN-CONTAINING PROTEIN"/>
    <property type="match status" value="1"/>
</dbReference>
<gene>
    <name evidence="2" type="ORF">PACLA_8A085649</name>
</gene>
<comment type="caution">
    <text evidence="2">The sequence shown here is derived from an EMBL/GenBank/DDBJ whole genome shotgun (WGS) entry which is preliminary data.</text>
</comment>
<proteinExistence type="predicted"/>
<name>A0A6S7GAP0_PARCT</name>
<keyword evidence="3" id="KW-1185">Reference proteome</keyword>
<dbReference type="AlphaFoldDB" id="A0A6S7GAP0"/>
<accession>A0A6S7GAP0</accession>
<dbReference type="SUPFAM" id="SSF56219">
    <property type="entry name" value="DNase I-like"/>
    <property type="match status" value="1"/>
</dbReference>
<dbReference type="InterPro" id="IPR005135">
    <property type="entry name" value="Endo/exonuclease/phosphatase"/>
</dbReference>
<dbReference type="Pfam" id="PF14529">
    <property type="entry name" value="Exo_endo_phos_2"/>
    <property type="match status" value="1"/>
</dbReference>
<dbReference type="Gene3D" id="3.60.10.10">
    <property type="entry name" value="Endonuclease/exonuclease/phosphatase"/>
    <property type="match status" value="1"/>
</dbReference>
<dbReference type="InterPro" id="IPR036691">
    <property type="entry name" value="Endo/exonu/phosph_ase_sf"/>
</dbReference>
<dbReference type="Proteomes" id="UP001152795">
    <property type="component" value="Unassembled WGS sequence"/>
</dbReference>